<gene>
    <name evidence="1" type="ORF">Sango_2950300</name>
</gene>
<keyword evidence="2" id="KW-1185">Reference proteome</keyword>
<evidence type="ECO:0000313" key="1">
    <source>
        <dbReference type="EMBL" id="KAK4381615.1"/>
    </source>
</evidence>
<dbReference type="EMBL" id="JACGWL010000846">
    <property type="protein sequence ID" value="KAK4381615.1"/>
    <property type="molecule type" value="Genomic_DNA"/>
</dbReference>
<proteinExistence type="predicted"/>
<dbReference type="AlphaFoldDB" id="A0AAE1T4D7"/>
<dbReference type="Proteomes" id="UP001289374">
    <property type="component" value="Unassembled WGS sequence"/>
</dbReference>
<comment type="caution">
    <text evidence="1">The sequence shown here is derived from an EMBL/GenBank/DDBJ whole genome shotgun (WGS) entry which is preliminary data.</text>
</comment>
<reference evidence="1" key="2">
    <citation type="journal article" date="2024" name="Plant">
        <title>Genomic evolution and insights into agronomic trait innovations of Sesamum species.</title>
        <authorList>
            <person name="Miao H."/>
            <person name="Wang L."/>
            <person name="Qu L."/>
            <person name="Liu H."/>
            <person name="Sun Y."/>
            <person name="Le M."/>
            <person name="Wang Q."/>
            <person name="Wei S."/>
            <person name="Zheng Y."/>
            <person name="Lin W."/>
            <person name="Duan Y."/>
            <person name="Cao H."/>
            <person name="Xiong S."/>
            <person name="Wang X."/>
            <person name="Wei L."/>
            <person name="Li C."/>
            <person name="Ma Q."/>
            <person name="Ju M."/>
            <person name="Zhao R."/>
            <person name="Li G."/>
            <person name="Mu C."/>
            <person name="Tian Q."/>
            <person name="Mei H."/>
            <person name="Zhang T."/>
            <person name="Gao T."/>
            <person name="Zhang H."/>
        </authorList>
    </citation>
    <scope>NUCLEOTIDE SEQUENCE</scope>
    <source>
        <strain evidence="1">K16</strain>
    </source>
</reference>
<sequence>MGHQAAVRRARRKRRASGAIPALRAFTYPFKNKKGEDGIVVPICLAANAMEVFVKELEMMLKRDDDDLMAVQKHSVFHSVGAMN</sequence>
<reference evidence="1" key="1">
    <citation type="submission" date="2020-06" db="EMBL/GenBank/DDBJ databases">
        <authorList>
            <person name="Li T."/>
            <person name="Hu X."/>
            <person name="Zhang T."/>
            <person name="Song X."/>
            <person name="Zhang H."/>
            <person name="Dai N."/>
            <person name="Sheng W."/>
            <person name="Hou X."/>
            <person name="Wei L."/>
        </authorList>
    </citation>
    <scope>NUCLEOTIDE SEQUENCE</scope>
    <source>
        <strain evidence="1">K16</strain>
        <tissue evidence="1">Leaf</tissue>
    </source>
</reference>
<evidence type="ECO:0000313" key="2">
    <source>
        <dbReference type="Proteomes" id="UP001289374"/>
    </source>
</evidence>
<organism evidence="1 2">
    <name type="scientific">Sesamum angolense</name>
    <dbReference type="NCBI Taxonomy" id="2727404"/>
    <lineage>
        <taxon>Eukaryota</taxon>
        <taxon>Viridiplantae</taxon>
        <taxon>Streptophyta</taxon>
        <taxon>Embryophyta</taxon>
        <taxon>Tracheophyta</taxon>
        <taxon>Spermatophyta</taxon>
        <taxon>Magnoliopsida</taxon>
        <taxon>eudicotyledons</taxon>
        <taxon>Gunneridae</taxon>
        <taxon>Pentapetalae</taxon>
        <taxon>asterids</taxon>
        <taxon>lamiids</taxon>
        <taxon>Lamiales</taxon>
        <taxon>Pedaliaceae</taxon>
        <taxon>Sesamum</taxon>
    </lineage>
</organism>
<accession>A0AAE1T4D7</accession>
<name>A0AAE1T4D7_9LAMI</name>
<protein>
    <submittedName>
        <fullName evidence="1">Benzyl alcohol O-benzoyltransferase</fullName>
    </submittedName>
</protein>